<feature type="region of interest" description="Disordered" evidence="8">
    <location>
        <begin position="358"/>
        <end position="420"/>
    </location>
</feature>
<keyword evidence="2" id="KW-1003">Cell membrane</keyword>
<feature type="transmembrane region" description="Helical" evidence="9">
    <location>
        <begin position="49"/>
        <end position="69"/>
    </location>
</feature>
<dbReference type="OrthoDB" id="9783652at2"/>
<dbReference type="STRING" id="545696.HOLDEFILI_00723"/>
<feature type="transmembrane region" description="Helical" evidence="9">
    <location>
        <begin position="75"/>
        <end position="91"/>
    </location>
</feature>
<evidence type="ECO:0000256" key="6">
    <source>
        <dbReference type="ARBA" id="ARBA00023136"/>
    </source>
</evidence>
<feature type="transmembrane region" description="Helical" evidence="9">
    <location>
        <begin position="103"/>
        <end position="128"/>
    </location>
</feature>
<comment type="caution">
    <text evidence="10">The sequence shown here is derived from an EMBL/GenBank/DDBJ whole genome shotgun (WGS) entry which is preliminary data.</text>
</comment>
<sequence>MLHLIEGAFPFFALPFVISLICVPIAKRIGFALKVYAVENNRTVHHGKIVQMGGLAVFVAFMISMACFLKADSTINGILIGGSVVFLGGLLDDMINLSPLKKLLFEVAGALIAILVGGIGLTSITLPFGIEINMMPFSFLVSFIWIVGVTNAINLIDGLDGLSAGICFIVVCTIGFIGFFMGRRDIPVISLILAGAIAGFLPYNFHPASIFQGDCGALFLGFTLACLSLLGFKTTTFITLGFPVIILFVPISDTLIAMVRRKLSGKGIMQADRSHLHHILMYKLKLGHRNTVLVLYLVTALFGGTAVLSYFNEQWGMIMLVVLTIVAEIFVEATEMINPKWHPLLGLCRRLTGHPKKKSLVEETDPGDASEVLTEAESEAENTEADDQEDEDRLADAESSEDENLSSESEADSEESEDLK</sequence>
<evidence type="ECO:0000313" key="11">
    <source>
        <dbReference type="Proteomes" id="UP000005950"/>
    </source>
</evidence>
<feature type="transmembrane region" description="Helical" evidence="9">
    <location>
        <begin position="186"/>
        <end position="203"/>
    </location>
</feature>
<dbReference type="PROSITE" id="PS01348">
    <property type="entry name" value="MRAY_2"/>
    <property type="match status" value="1"/>
</dbReference>
<dbReference type="GO" id="GO:0071555">
    <property type="term" value="P:cell wall organization"/>
    <property type="evidence" value="ECO:0007669"/>
    <property type="project" value="TreeGrafter"/>
</dbReference>
<evidence type="ECO:0000256" key="1">
    <source>
        <dbReference type="ARBA" id="ARBA00004651"/>
    </source>
</evidence>
<keyword evidence="7" id="KW-0479">Metal-binding</keyword>
<dbReference type="GO" id="GO:0046872">
    <property type="term" value="F:metal ion binding"/>
    <property type="evidence" value="ECO:0007669"/>
    <property type="project" value="UniProtKB-KW"/>
</dbReference>
<gene>
    <name evidence="10" type="ORF">HOLDEFILI_00723</name>
</gene>
<dbReference type="InterPro" id="IPR018480">
    <property type="entry name" value="PNAcMuramoyl-5peptid_Trfase_CS"/>
</dbReference>
<dbReference type="Proteomes" id="UP000005950">
    <property type="component" value="Unassembled WGS sequence"/>
</dbReference>
<feature type="transmembrane region" description="Helical" evidence="9">
    <location>
        <begin position="215"/>
        <end position="232"/>
    </location>
</feature>
<name>B9Y4J2_9FIRM</name>
<dbReference type="HOGENOM" id="CLU_023982_2_4_9"/>
<feature type="binding site" evidence="7">
    <location>
        <position position="154"/>
    </location>
    <ligand>
        <name>Mg(2+)</name>
        <dbReference type="ChEBI" id="CHEBI:18420"/>
    </ligand>
</feature>
<dbReference type="GO" id="GO:0044038">
    <property type="term" value="P:cell wall macromolecule biosynthetic process"/>
    <property type="evidence" value="ECO:0007669"/>
    <property type="project" value="TreeGrafter"/>
</dbReference>
<evidence type="ECO:0000256" key="4">
    <source>
        <dbReference type="ARBA" id="ARBA00022692"/>
    </source>
</evidence>
<feature type="transmembrane region" description="Helical" evidence="9">
    <location>
        <begin position="238"/>
        <end position="259"/>
    </location>
</feature>
<dbReference type="EMBL" id="ACCF01000046">
    <property type="protein sequence ID" value="EEF69172.1"/>
    <property type="molecule type" value="Genomic_DNA"/>
</dbReference>
<evidence type="ECO:0000256" key="5">
    <source>
        <dbReference type="ARBA" id="ARBA00022989"/>
    </source>
</evidence>
<protein>
    <submittedName>
        <fullName evidence="10">Glycosyltransferase, group 4 family</fullName>
        <ecNumber evidence="10">2.7.8.-</ecNumber>
    </submittedName>
</protein>
<keyword evidence="3 10" id="KW-0808">Transferase</keyword>
<dbReference type="PANTHER" id="PTHR22926">
    <property type="entry name" value="PHOSPHO-N-ACETYLMURAMOYL-PENTAPEPTIDE-TRANSFERASE"/>
    <property type="match status" value="1"/>
</dbReference>
<dbReference type="eggNOG" id="COG0472">
    <property type="taxonomic scope" value="Bacteria"/>
</dbReference>
<dbReference type="EC" id="2.7.8.-" evidence="10"/>
<feature type="binding site" evidence="7">
    <location>
        <position position="214"/>
    </location>
    <ligand>
        <name>Mg(2+)</name>
        <dbReference type="ChEBI" id="CHEBI:18420"/>
    </ligand>
</feature>
<dbReference type="GO" id="GO:0005886">
    <property type="term" value="C:plasma membrane"/>
    <property type="evidence" value="ECO:0007669"/>
    <property type="project" value="UniProtKB-SubCell"/>
</dbReference>
<feature type="transmembrane region" description="Helical" evidence="9">
    <location>
        <begin position="162"/>
        <end position="180"/>
    </location>
</feature>
<dbReference type="AlphaFoldDB" id="B9Y4J2"/>
<reference evidence="10 11" key="2">
    <citation type="submission" date="2009-02" db="EMBL/GenBank/DDBJ databases">
        <title>Draft genome sequence of Holdemania filiformis DSM 12042.</title>
        <authorList>
            <person name="Sudarsanam P."/>
            <person name="Ley R."/>
            <person name="Guruge J."/>
            <person name="Turnbaugh P.J."/>
            <person name="Mahowald M."/>
            <person name="Liep D."/>
            <person name="Gordon J."/>
        </authorList>
    </citation>
    <scope>NUCLEOTIDE SEQUENCE [LARGE SCALE GENOMIC DNA]</scope>
    <source>
        <strain evidence="10 11">DSM 12042</strain>
    </source>
</reference>
<keyword evidence="5 9" id="KW-1133">Transmembrane helix</keyword>
<dbReference type="CDD" id="cd06853">
    <property type="entry name" value="GT_WecA_like"/>
    <property type="match status" value="1"/>
</dbReference>
<feature type="compositionally biased region" description="Acidic residues" evidence="8">
    <location>
        <begin position="362"/>
        <end position="420"/>
    </location>
</feature>
<feature type="transmembrane region" description="Helical" evidence="9">
    <location>
        <begin position="317"/>
        <end position="334"/>
    </location>
</feature>
<evidence type="ECO:0000313" key="10">
    <source>
        <dbReference type="EMBL" id="EEF69172.1"/>
    </source>
</evidence>
<dbReference type="PANTHER" id="PTHR22926:SF3">
    <property type="entry name" value="UNDECAPRENYL-PHOSPHATE ALPHA-N-ACETYLGLUCOSAMINYL 1-PHOSPHATE TRANSFERASE"/>
    <property type="match status" value="1"/>
</dbReference>
<keyword evidence="7" id="KW-0460">Magnesium</keyword>
<dbReference type="Pfam" id="PF00953">
    <property type="entry name" value="Glycos_transf_4"/>
    <property type="match status" value="1"/>
</dbReference>
<feature type="transmembrane region" description="Helical" evidence="9">
    <location>
        <begin position="134"/>
        <end position="155"/>
    </location>
</feature>
<keyword evidence="4 9" id="KW-0812">Transmembrane</keyword>
<organism evidence="10 11">
    <name type="scientific">Holdemania filiformis DSM 12042</name>
    <dbReference type="NCBI Taxonomy" id="545696"/>
    <lineage>
        <taxon>Bacteria</taxon>
        <taxon>Bacillati</taxon>
        <taxon>Bacillota</taxon>
        <taxon>Erysipelotrichia</taxon>
        <taxon>Erysipelotrichales</taxon>
        <taxon>Erysipelotrichaceae</taxon>
        <taxon>Holdemania</taxon>
    </lineage>
</organism>
<proteinExistence type="predicted"/>
<evidence type="ECO:0000256" key="9">
    <source>
        <dbReference type="SAM" id="Phobius"/>
    </source>
</evidence>
<dbReference type="GO" id="GO:0009103">
    <property type="term" value="P:lipopolysaccharide biosynthetic process"/>
    <property type="evidence" value="ECO:0007669"/>
    <property type="project" value="TreeGrafter"/>
</dbReference>
<dbReference type="RefSeq" id="WP_006057933.1">
    <property type="nucleotide sequence ID" value="NZ_GG657553.1"/>
</dbReference>
<feature type="transmembrane region" description="Helical" evidence="9">
    <location>
        <begin position="12"/>
        <end position="37"/>
    </location>
</feature>
<comment type="subcellular location">
    <subcellularLocation>
        <location evidence="1">Cell membrane</location>
        <topology evidence="1">Multi-pass membrane protein</topology>
    </subcellularLocation>
</comment>
<accession>B9Y4J2</accession>
<evidence type="ECO:0000256" key="7">
    <source>
        <dbReference type="PIRSR" id="PIRSR600715-1"/>
    </source>
</evidence>
<feature type="transmembrane region" description="Helical" evidence="9">
    <location>
        <begin position="291"/>
        <end position="311"/>
    </location>
</feature>
<evidence type="ECO:0000256" key="3">
    <source>
        <dbReference type="ARBA" id="ARBA00022679"/>
    </source>
</evidence>
<dbReference type="GO" id="GO:0016780">
    <property type="term" value="F:phosphotransferase activity, for other substituted phosphate groups"/>
    <property type="evidence" value="ECO:0007669"/>
    <property type="project" value="InterPro"/>
</dbReference>
<reference evidence="10 11" key="1">
    <citation type="submission" date="2008-12" db="EMBL/GenBank/DDBJ databases">
        <authorList>
            <person name="Fulton L."/>
            <person name="Clifton S."/>
            <person name="Fulton B."/>
            <person name="Xu J."/>
            <person name="Minx P."/>
            <person name="Pepin K.H."/>
            <person name="Johnson M."/>
            <person name="Bhonagiri V."/>
            <person name="Nash W.E."/>
            <person name="Mardis E.R."/>
            <person name="Wilson R.K."/>
        </authorList>
    </citation>
    <scope>NUCLEOTIDE SEQUENCE [LARGE SCALE GENOMIC DNA]</scope>
    <source>
        <strain evidence="10 11">DSM 12042</strain>
    </source>
</reference>
<evidence type="ECO:0000256" key="8">
    <source>
        <dbReference type="SAM" id="MobiDB-lite"/>
    </source>
</evidence>
<keyword evidence="6 9" id="KW-0472">Membrane</keyword>
<evidence type="ECO:0000256" key="2">
    <source>
        <dbReference type="ARBA" id="ARBA00022475"/>
    </source>
</evidence>
<dbReference type="InterPro" id="IPR000715">
    <property type="entry name" value="Glycosyl_transferase_4"/>
</dbReference>
<comment type="cofactor">
    <cofactor evidence="7">
        <name>Mg(2+)</name>
        <dbReference type="ChEBI" id="CHEBI:18420"/>
    </cofactor>
</comment>